<evidence type="ECO:0000313" key="5">
    <source>
        <dbReference type="Proteomes" id="UP000694546"/>
    </source>
</evidence>
<feature type="domain" description="WW" evidence="3">
    <location>
        <begin position="338"/>
        <end position="367"/>
    </location>
</feature>
<dbReference type="OMA" id="WERPAVE"/>
<feature type="region of interest" description="Disordered" evidence="2">
    <location>
        <begin position="289"/>
        <end position="320"/>
    </location>
</feature>
<evidence type="ECO:0000256" key="1">
    <source>
        <dbReference type="ARBA" id="ARBA00022737"/>
    </source>
</evidence>
<dbReference type="InterPro" id="IPR036020">
    <property type="entry name" value="WW_dom_sf"/>
</dbReference>
<keyword evidence="5" id="KW-1185">Reference proteome</keyword>
<reference evidence="4" key="1">
    <citation type="submission" date="2025-08" db="UniProtKB">
        <authorList>
            <consortium name="Ensembl"/>
        </authorList>
    </citation>
    <scope>IDENTIFICATION</scope>
</reference>
<dbReference type="GO" id="GO:0005634">
    <property type="term" value="C:nucleus"/>
    <property type="evidence" value="ECO:0007669"/>
    <property type="project" value="TreeGrafter"/>
</dbReference>
<dbReference type="GO" id="GO:0003712">
    <property type="term" value="F:transcription coregulator activity"/>
    <property type="evidence" value="ECO:0007669"/>
    <property type="project" value="TreeGrafter"/>
</dbReference>
<dbReference type="PROSITE" id="PS50020">
    <property type="entry name" value="WW_DOMAIN_2"/>
    <property type="match status" value="1"/>
</dbReference>
<name>A0A8C5CEG2_GADMO</name>
<evidence type="ECO:0000313" key="4">
    <source>
        <dbReference type="Ensembl" id="ENSGMOP00000059070.1"/>
    </source>
</evidence>
<proteinExistence type="predicted"/>
<feature type="compositionally biased region" description="Gly residues" evidence="2">
    <location>
        <begin position="291"/>
        <end position="300"/>
    </location>
</feature>
<feature type="region of interest" description="Disordered" evidence="2">
    <location>
        <begin position="378"/>
        <end position="414"/>
    </location>
</feature>
<accession>A0A8C5CEG2</accession>
<keyword evidence="1" id="KW-0677">Repeat</keyword>
<dbReference type="PANTHER" id="PTHR15377">
    <property type="entry name" value="TRANSCRIPTION ELONGATION REGULATOR 1"/>
    <property type="match status" value="1"/>
</dbReference>
<sequence length="414" mass="46489">MSHHDSFSLSLPLPLPLPLSLSGEDVMMLPVSRLKGHQPVAMVTAPWPSLVLPSEAPPPCLWFAGHSGGWYDLRPRPLYYPAPYWTPPEVSVVRWELPGWEMVPLLPPLYHSSLLLPPAPPPLPKVCWRSSGPKLVDGWIYPEDLAVFPQPTNQIPPRRHTPRTRPLLSPVAALLGGAFRELAAPLQWHKGAWSDKRAGPEREACPVLKACPERQVSPVKNIWSEREAWPIKRIVFPVHLHKEAGLSHFISQDRWPRPLFQVMSSLPVSLLSRKSSAFTLLTNLSPQNKRGGAGAGGCGRGTVMTNERETDEEGVSEVRLREVKTDRRPVATTPVPGSPWCVVWTGDDRVFFFNPTMHLSVWERPCDLIGQDIGRIIMDPPHKRKKNSERDLSCHDDDDDDDDDEDGHDSKRSR</sequence>
<dbReference type="Proteomes" id="UP000694546">
    <property type="component" value="Chromosome 18"/>
</dbReference>
<dbReference type="InterPro" id="IPR045148">
    <property type="entry name" value="TCRG1-like"/>
</dbReference>
<dbReference type="AlphaFoldDB" id="A0A8C5CEG2"/>
<evidence type="ECO:0000259" key="3">
    <source>
        <dbReference type="PROSITE" id="PS50020"/>
    </source>
</evidence>
<dbReference type="InterPro" id="IPR057565">
    <property type="entry name" value="WW_TCRG1_3rd"/>
</dbReference>
<dbReference type="Gene3D" id="2.20.70.10">
    <property type="match status" value="1"/>
</dbReference>
<reference evidence="4" key="2">
    <citation type="submission" date="2025-09" db="UniProtKB">
        <authorList>
            <consortium name="Ensembl"/>
        </authorList>
    </citation>
    <scope>IDENTIFICATION</scope>
</reference>
<evidence type="ECO:0000256" key="2">
    <source>
        <dbReference type="SAM" id="MobiDB-lite"/>
    </source>
</evidence>
<feature type="compositionally biased region" description="Acidic residues" evidence="2">
    <location>
        <begin position="396"/>
        <end position="407"/>
    </location>
</feature>
<dbReference type="CDD" id="cd00201">
    <property type="entry name" value="WW"/>
    <property type="match status" value="1"/>
</dbReference>
<dbReference type="GeneTree" id="ENSGT00940000160593"/>
<dbReference type="GO" id="GO:0070063">
    <property type="term" value="F:RNA polymerase binding"/>
    <property type="evidence" value="ECO:0007669"/>
    <property type="project" value="InterPro"/>
</dbReference>
<dbReference type="Ensembl" id="ENSGMOT00000050883.1">
    <property type="protein sequence ID" value="ENSGMOP00000059070.1"/>
    <property type="gene ID" value="ENSGMOG00000022630.1"/>
</dbReference>
<protein>
    <recommendedName>
        <fullName evidence="3">WW domain-containing protein</fullName>
    </recommendedName>
</protein>
<dbReference type="InterPro" id="IPR001202">
    <property type="entry name" value="WW_dom"/>
</dbReference>
<dbReference type="Pfam" id="PF23517">
    <property type="entry name" value="WW_TCERG1"/>
    <property type="match status" value="1"/>
</dbReference>
<organism evidence="4 5">
    <name type="scientific">Gadus morhua</name>
    <name type="common">Atlantic cod</name>
    <dbReference type="NCBI Taxonomy" id="8049"/>
    <lineage>
        <taxon>Eukaryota</taxon>
        <taxon>Metazoa</taxon>
        <taxon>Chordata</taxon>
        <taxon>Craniata</taxon>
        <taxon>Vertebrata</taxon>
        <taxon>Euteleostomi</taxon>
        <taxon>Actinopterygii</taxon>
        <taxon>Neopterygii</taxon>
        <taxon>Teleostei</taxon>
        <taxon>Neoteleostei</taxon>
        <taxon>Acanthomorphata</taxon>
        <taxon>Zeiogadaria</taxon>
        <taxon>Gadariae</taxon>
        <taxon>Gadiformes</taxon>
        <taxon>Gadoidei</taxon>
        <taxon>Gadidae</taxon>
        <taxon>Gadus</taxon>
    </lineage>
</organism>
<dbReference type="SUPFAM" id="SSF51045">
    <property type="entry name" value="WW domain"/>
    <property type="match status" value="1"/>
</dbReference>
<dbReference type="PANTHER" id="PTHR15377:SF5">
    <property type="entry name" value="TRANSCRIPTION ELONGATION REGULATOR 1-LIKE PROTEIN"/>
    <property type="match status" value="1"/>
</dbReference>